<dbReference type="STRING" id="69960.SAMN05421720_107103"/>
<evidence type="ECO:0000259" key="7">
    <source>
        <dbReference type="Pfam" id="PF01699"/>
    </source>
</evidence>
<keyword evidence="4 6" id="KW-0472">Membrane</keyword>
<feature type="transmembrane region" description="Helical" evidence="6">
    <location>
        <begin position="74"/>
        <end position="97"/>
    </location>
</feature>
<dbReference type="GO" id="GO:0005886">
    <property type="term" value="C:plasma membrane"/>
    <property type="evidence" value="ECO:0007669"/>
    <property type="project" value="TreeGrafter"/>
</dbReference>
<evidence type="ECO:0000256" key="5">
    <source>
        <dbReference type="SAM" id="MobiDB-lite"/>
    </source>
</evidence>
<dbReference type="GO" id="GO:0005262">
    <property type="term" value="F:calcium channel activity"/>
    <property type="evidence" value="ECO:0007669"/>
    <property type="project" value="TreeGrafter"/>
</dbReference>
<dbReference type="InterPro" id="IPR004481">
    <property type="entry name" value="K/Na/Ca-exchanger"/>
</dbReference>
<dbReference type="Gene3D" id="1.20.1420.30">
    <property type="entry name" value="NCX, central ion-binding region"/>
    <property type="match status" value="2"/>
</dbReference>
<evidence type="ECO:0000256" key="4">
    <source>
        <dbReference type="ARBA" id="ARBA00023136"/>
    </source>
</evidence>
<dbReference type="PANTHER" id="PTHR10846">
    <property type="entry name" value="SODIUM/POTASSIUM/CALCIUM EXCHANGER"/>
    <property type="match status" value="1"/>
</dbReference>
<keyword evidence="2 6" id="KW-0812">Transmembrane</keyword>
<feature type="transmembrane region" description="Helical" evidence="6">
    <location>
        <begin position="323"/>
        <end position="345"/>
    </location>
</feature>
<feature type="transmembrane region" description="Helical" evidence="6">
    <location>
        <begin position="196"/>
        <end position="214"/>
    </location>
</feature>
<evidence type="ECO:0000256" key="1">
    <source>
        <dbReference type="ARBA" id="ARBA00004141"/>
    </source>
</evidence>
<dbReference type="InterPro" id="IPR044880">
    <property type="entry name" value="NCX_ion-bd_dom_sf"/>
</dbReference>
<feature type="domain" description="Sodium/calcium exchanger membrane region" evidence="7">
    <location>
        <begin position="11"/>
        <end position="152"/>
    </location>
</feature>
<proteinExistence type="predicted"/>
<feature type="transmembrane region" description="Helical" evidence="6">
    <location>
        <begin position="234"/>
        <end position="253"/>
    </location>
</feature>
<dbReference type="EMBL" id="FNAP01000007">
    <property type="protein sequence ID" value="SDE48625.1"/>
    <property type="molecule type" value="Genomic_DNA"/>
</dbReference>
<feature type="transmembrane region" description="Helical" evidence="6">
    <location>
        <begin position="109"/>
        <end position="128"/>
    </location>
</feature>
<keyword evidence="9" id="KW-1185">Reference proteome</keyword>
<evidence type="ECO:0000256" key="6">
    <source>
        <dbReference type="SAM" id="Phobius"/>
    </source>
</evidence>
<feature type="transmembrane region" description="Helical" evidence="6">
    <location>
        <begin position="134"/>
        <end position="153"/>
    </location>
</feature>
<dbReference type="Pfam" id="PF01699">
    <property type="entry name" value="Na_Ca_ex"/>
    <property type="match status" value="2"/>
</dbReference>
<dbReference type="OrthoDB" id="153124at2"/>
<evidence type="ECO:0000313" key="8">
    <source>
        <dbReference type="EMBL" id="SDE48625.1"/>
    </source>
</evidence>
<keyword evidence="3 6" id="KW-1133">Transmembrane helix</keyword>
<comment type="subcellular location">
    <subcellularLocation>
        <location evidence="1">Membrane</location>
        <topology evidence="1">Multi-pass membrane protein</topology>
    </subcellularLocation>
</comment>
<protein>
    <submittedName>
        <fullName evidence="8">Cation:H+ antiporter</fullName>
    </submittedName>
</protein>
<feature type="transmembrane region" description="Helical" evidence="6">
    <location>
        <begin position="6"/>
        <end position="29"/>
    </location>
</feature>
<evidence type="ECO:0000256" key="2">
    <source>
        <dbReference type="ARBA" id="ARBA00022692"/>
    </source>
</evidence>
<evidence type="ECO:0000256" key="3">
    <source>
        <dbReference type="ARBA" id="ARBA00022989"/>
    </source>
</evidence>
<evidence type="ECO:0000313" key="9">
    <source>
        <dbReference type="Proteomes" id="UP000199412"/>
    </source>
</evidence>
<dbReference type="Proteomes" id="UP000199412">
    <property type="component" value="Unassembled WGS sequence"/>
</dbReference>
<accession>A0A1G7DCV7</accession>
<sequence length="346" mass="35334">MFDALSLPVVVGLFAAAGLTIAVLGVRLTSLADRLGDRTGLGEAVVGGVLLGLATSLSGTVVSVTAALDGRASLAFSNAVGGIAAQTAFLALADLLYRRVNMEHAAAELASVVQAALLSLLLAVALLAVTGPDIAVLGIHPASLALVILYVLGTRATARVRQRPMWHPEQTRDTRTDTPEESPEESTGARGGIAPLLAQFLGLALVLGAAGWLISKTGGRMSDMLGVSETAVGALLTAVTTSLPELITTLAAVRRGALQLALGGIIGGNTFDVLFLSASDVAYRDGSLYHAVGLGDLFWLVIGLTMTAVLLLGLIVRERRGIAGIGFESVGVLGLYALGIAVQAVR</sequence>
<reference evidence="8 9" key="1">
    <citation type="submission" date="2016-10" db="EMBL/GenBank/DDBJ databases">
        <authorList>
            <person name="de Groot N.N."/>
        </authorList>
    </citation>
    <scope>NUCLEOTIDE SEQUENCE [LARGE SCALE GENOMIC DNA]</scope>
    <source>
        <strain evidence="8 9">ATCC 700224</strain>
    </source>
</reference>
<name>A0A1G7DCV7_9PROT</name>
<feature type="transmembrane region" description="Helical" evidence="6">
    <location>
        <begin position="297"/>
        <end position="316"/>
    </location>
</feature>
<dbReference type="GO" id="GO:0006874">
    <property type="term" value="P:intracellular calcium ion homeostasis"/>
    <property type="evidence" value="ECO:0007669"/>
    <property type="project" value="TreeGrafter"/>
</dbReference>
<feature type="domain" description="Sodium/calcium exchanger membrane region" evidence="7">
    <location>
        <begin position="200"/>
        <end position="343"/>
    </location>
</feature>
<dbReference type="GO" id="GO:0008273">
    <property type="term" value="F:calcium, potassium:sodium antiporter activity"/>
    <property type="evidence" value="ECO:0007669"/>
    <property type="project" value="TreeGrafter"/>
</dbReference>
<dbReference type="PANTHER" id="PTHR10846:SF8">
    <property type="entry name" value="INNER MEMBRANE PROTEIN YRBG"/>
    <property type="match status" value="1"/>
</dbReference>
<organism evidence="8 9">
    <name type="scientific">Rhodospira trueperi</name>
    <dbReference type="NCBI Taxonomy" id="69960"/>
    <lineage>
        <taxon>Bacteria</taxon>
        <taxon>Pseudomonadati</taxon>
        <taxon>Pseudomonadota</taxon>
        <taxon>Alphaproteobacteria</taxon>
        <taxon>Rhodospirillales</taxon>
        <taxon>Rhodospirillaceae</taxon>
        <taxon>Rhodospira</taxon>
    </lineage>
</organism>
<feature type="transmembrane region" description="Helical" evidence="6">
    <location>
        <begin position="41"/>
        <end position="68"/>
    </location>
</feature>
<dbReference type="InterPro" id="IPR004837">
    <property type="entry name" value="NaCa_Exmemb"/>
</dbReference>
<dbReference type="RefSeq" id="WP_092786067.1">
    <property type="nucleotide sequence ID" value="NZ_FNAP01000007.1"/>
</dbReference>
<feature type="compositionally biased region" description="Basic and acidic residues" evidence="5">
    <location>
        <begin position="169"/>
        <end position="178"/>
    </location>
</feature>
<feature type="region of interest" description="Disordered" evidence="5">
    <location>
        <begin position="162"/>
        <end position="190"/>
    </location>
</feature>
<dbReference type="AlphaFoldDB" id="A0A1G7DCV7"/>
<feature type="transmembrane region" description="Helical" evidence="6">
    <location>
        <begin position="260"/>
        <end position="277"/>
    </location>
</feature>
<gene>
    <name evidence="8" type="ORF">SAMN05421720_107103</name>
</gene>